<reference evidence="1 2" key="1">
    <citation type="journal article" date="2022" name="New Phytol.">
        <title>Ecological generalism drives hyperdiversity of secondary metabolite gene clusters in xylarialean endophytes.</title>
        <authorList>
            <person name="Franco M.E.E."/>
            <person name="Wisecaver J.H."/>
            <person name="Arnold A.E."/>
            <person name="Ju Y.M."/>
            <person name="Slot J.C."/>
            <person name="Ahrendt S."/>
            <person name="Moore L.P."/>
            <person name="Eastman K.E."/>
            <person name="Scott K."/>
            <person name="Konkel Z."/>
            <person name="Mondo S.J."/>
            <person name="Kuo A."/>
            <person name="Hayes R.D."/>
            <person name="Haridas S."/>
            <person name="Andreopoulos B."/>
            <person name="Riley R."/>
            <person name="LaButti K."/>
            <person name="Pangilinan J."/>
            <person name="Lipzen A."/>
            <person name="Amirebrahimi M."/>
            <person name="Yan J."/>
            <person name="Adam C."/>
            <person name="Keymanesh K."/>
            <person name="Ng V."/>
            <person name="Louie K."/>
            <person name="Northen T."/>
            <person name="Drula E."/>
            <person name="Henrissat B."/>
            <person name="Hsieh H.M."/>
            <person name="Youens-Clark K."/>
            <person name="Lutzoni F."/>
            <person name="Miadlikowska J."/>
            <person name="Eastwood D.C."/>
            <person name="Hamelin R.C."/>
            <person name="Grigoriev I.V."/>
            <person name="U'Ren J.M."/>
        </authorList>
    </citation>
    <scope>NUCLEOTIDE SEQUENCE [LARGE SCALE GENOMIC DNA]</scope>
    <source>
        <strain evidence="1 2">CBS 119005</strain>
    </source>
</reference>
<evidence type="ECO:0000313" key="1">
    <source>
        <dbReference type="EMBL" id="KAI4863263.1"/>
    </source>
</evidence>
<gene>
    <name evidence="1" type="ORF">F4820DRAFT_427457</name>
</gene>
<dbReference type="Proteomes" id="UP001497700">
    <property type="component" value="Unassembled WGS sequence"/>
</dbReference>
<proteinExistence type="predicted"/>
<name>A0ACB9YWD2_9PEZI</name>
<protein>
    <submittedName>
        <fullName evidence="1">Integral membrane protein</fullName>
    </submittedName>
</protein>
<keyword evidence="2" id="KW-1185">Reference proteome</keyword>
<evidence type="ECO:0000313" key="2">
    <source>
        <dbReference type="Proteomes" id="UP001497700"/>
    </source>
</evidence>
<sequence>MGLSIFNDKLQGSLFVVLAVFTPIAILATILRFVASRIAGKKINREDWLAFGALIFFLAYVACAALVLSYLNGKTADALSLEAVTNNLKSAYIGTLMFMPNQLCAKFSILFLYHRLFRIDRSFSIWIKIIGAAQIVYTIVTMLVSVLQCTPVDKYWNIMLDGSCIHVGPFLAAVESLNSFIDFAMVILAVLMVRKLQVSSGTKMKLGVVFGLGGLAGVIGFIKIGLSFDVTVQNQLMLGLWATIQQCFSIICCCVTTYKPLLSRTGVASKLSGYGSGRGKLSVKGQFANKVHDSRDWMELDGSGSRNGFVISTIEGSQYRRSLPGEGSGLDPNRLGIRVQSTMTQQTTQVV</sequence>
<accession>A0ACB9YWD2</accession>
<dbReference type="EMBL" id="MU393507">
    <property type="protein sequence ID" value="KAI4863263.1"/>
    <property type="molecule type" value="Genomic_DNA"/>
</dbReference>
<comment type="caution">
    <text evidence="1">The sequence shown here is derived from an EMBL/GenBank/DDBJ whole genome shotgun (WGS) entry which is preliminary data.</text>
</comment>
<organism evidence="1 2">
    <name type="scientific">Hypoxylon rubiginosum</name>
    <dbReference type="NCBI Taxonomy" id="110542"/>
    <lineage>
        <taxon>Eukaryota</taxon>
        <taxon>Fungi</taxon>
        <taxon>Dikarya</taxon>
        <taxon>Ascomycota</taxon>
        <taxon>Pezizomycotina</taxon>
        <taxon>Sordariomycetes</taxon>
        <taxon>Xylariomycetidae</taxon>
        <taxon>Xylariales</taxon>
        <taxon>Hypoxylaceae</taxon>
        <taxon>Hypoxylon</taxon>
    </lineage>
</organism>